<organism evidence="2">
    <name type="scientific">Salmonella gallinarum</name>
    <dbReference type="NCBI Taxonomy" id="594"/>
    <lineage>
        <taxon>Bacteria</taxon>
        <taxon>Pseudomonadati</taxon>
        <taxon>Pseudomonadota</taxon>
        <taxon>Gammaproteobacteria</taxon>
        <taxon>Enterobacterales</taxon>
        <taxon>Enterobacteriaceae</taxon>
        <taxon>Salmonella</taxon>
    </lineage>
</organism>
<name>A0A059QAP6_SALGL</name>
<evidence type="ECO:0000313" key="3">
    <source>
        <dbReference type="EMBL" id="HAE8132503.1"/>
    </source>
</evidence>
<dbReference type="EMBL" id="KF192263">
    <property type="protein sequence ID" value="AGW51820.1"/>
    <property type="molecule type" value="Genomic_DNA"/>
</dbReference>
<evidence type="ECO:0000313" key="4">
    <source>
        <dbReference type="EMBL" id="HAF0354810.1"/>
    </source>
</evidence>
<dbReference type="EMBL" id="DAAWEM010000003">
    <property type="protein sequence ID" value="HAF7488092.1"/>
    <property type="molecule type" value="Genomic_DNA"/>
</dbReference>
<feature type="domain" description="Transglycosylase SLT" evidence="1">
    <location>
        <begin position="20"/>
        <end position="137"/>
    </location>
</feature>
<protein>
    <submittedName>
        <fullName evidence="2 3">IagB</fullName>
    </submittedName>
</protein>
<dbReference type="PATRIC" id="fig|594.9.peg.205"/>
<evidence type="ECO:0000313" key="2">
    <source>
        <dbReference type="EMBL" id="AGW51820.1"/>
    </source>
</evidence>
<dbReference type="NCBIfam" id="NF011856">
    <property type="entry name" value="PRK15328.1"/>
    <property type="match status" value="1"/>
</dbReference>
<dbReference type="OMA" id="EPCTSIM"/>
<accession>A0A059QAP6</accession>
<reference evidence="2" key="1">
    <citation type="submission" date="2013-06" db="EMBL/GenBank/DDBJ databases">
        <title>Characterization of a live vaccine strain (SR2-N6) against fowl typhoid and paratyphoid.</title>
        <authorList>
            <person name="Kwon H.J."/>
            <person name="Cho S.H."/>
            <person name="Kim T.E."/>
            <person name="Seong W.J."/>
            <person name="Huh W."/>
            <person name="Moon Y.S."/>
            <person name="Lee B.H."/>
            <person name="Kim S.J."/>
            <person name="Kim J.H."/>
        </authorList>
    </citation>
    <scope>NUCLEOTIDE SEQUENCE</scope>
    <source>
        <strain evidence="2">SR2-N6</strain>
    </source>
</reference>
<proteinExistence type="predicted"/>
<reference evidence="3" key="2">
    <citation type="journal article" date="2018" name="Genome Biol.">
        <title>SKESA: strategic k-mer extension for scrupulous assemblies.</title>
        <authorList>
            <person name="Souvorov A."/>
            <person name="Agarwala R."/>
            <person name="Lipman D.J."/>
        </authorList>
    </citation>
    <scope>NUCLEOTIDE SEQUENCE</scope>
    <source>
        <strain evidence="4">M86</strain>
        <strain evidence="3">NCTR-SF55</strain>
        <strain evidence="5">NCTR-SF57</strain>
    </source>
</reference>
<gene>
    <name evidence="2" type="primary">iagB</name>
    <name evidence="4" type="ORF">G9F40_001958</name>
    <name evidence="5" type="ORF">GNC91_001209</name>
    <name evidence="3" type="ORF">GND26_001542</name>
</gene>
<dbReference type="AlphaFoldDB" id="A0A059QAP6"/>
<evidence type="ECO:0000313" key="5">
    <source>
        <dbReference type="EMBL" id="HAF7488092.1"/>
    </source>
</evidence>
<dbReference type="Gene3D" id="1.10.530.10">
    <property type="match status" value="1"/>
</dbReference>
<dbReference type="RefSeq" id="WP_000558929.1">
    <property type="nucleotide sequence ID" value="NZ_CP077760.1"/>
</dbReference>
<reference evidence="3" key="3">
    <citation type="submission" date="2018-07" db="EMBL/GenBank/DDBJ databases">
        <authorList>
            <consortium name="NCBI Pathogen Detection Project"/>
        </authorList>
    </citation>
    <scope>NUCLEOTIDE SEQUENCE</scope>
    <source>
        <strain evidence="4">M86</strain>
        <strain evidence="3">NCTR-SF55</strain>
        <strain evidence="5">NCTR-SF57</strain>
    </source>
</reference>
<dbReference type="Pfam" id="PF01464">
    <property type="entry name" value="SLT"/>
    <property type="match status" value="1"/>
</dbReference>
<dbReference type="InterPro" id="IPR008258">
    <property type="entry name" value="Transglycosylase_SLT_dom_1"/>
</dbReference>
<dbReference type="EMBL" id="DAATWA010000008">
    <property type="protein sequence ID" value="HAF0354810.1"/>
    <property type="molecule type" value="Genomic_DNA"/>
</dbReference>
<dbReference type="InterPro" id="IPR023346">
    <property type="entry name" value="Lysozyme-like_dom_sf"/>
</dbReference>
<evidence type="ECO:0000259" key="1">
    <source>
        <dbReference type="Pfam" id="PF01464"/>
    </source>
</evidence>
<dbReference type="SUPFAM" id="SSF53955">
    <property type="entry name" value="Lysozyme-like"/>
    <property type="match status" value="1"/>
</dbReference>
<dbReference type="EMBL" id="DAATDI010000004">
    <property type="protein sequence ID" value="HAE8132503.1"/>
    <property type="molecule type" value="Genomic_DNA"/>
</dbReference>
<dbReference type="CDD" id="cd13400">
    <property type="entry name" value="LT_IagB-like"/>
    <property type="match status" value="1"/>
</dbReference>
<sequence>MHYFFIIVIWLLSINTAWADCWLQAEKMFNIESELLYAIAQQESAMKPGAIGHNRDGSTDLGLMQINSFHMKRLKKMGISEKQLLQDPCISVIVGASILSDMMKIYGYSWEAVGAYNAGTSPKRSDIRKRYAKKIWENYRKLKGMSAEEKNKRLSIASNK</sequence>